<dbReference type="NCBIfam" id="NF033894">
    <property type="entry name" value="Eex_IncN"/>
    <property type="match status" value="1"/>
</dbReference>
<dbReference type="AlphaFoldDB" id="A0A0S3F6V8"/>
<geneLocation type="plasmid" evidence="3 4">
    <name>pDE3</name>
</geneLocation>
<proteinExistence type="predicted"/>
<dbReference type="PROSITE" id="PS51257">
    <property type="entry name" value="PROKAR_LIPOPROTEIN"/>
    <property type="match status" value="1"/>
</dbReference>
<accession>A0A0S3F6V8</accession>
<dbReference type="KEGG" id="sbd:ATN00_22020"/>
<dbReference type="OrthoDB" id="7477575at2"/>
<sequence>MPKLRQLIAASCCTATLLLAACGKSESEPKTMLYYSQHLDEAREKVARCKSGVETDAECQEAGSALAHETKPTPIGTYQN</sequence>
<evidence type="ECO:0000313" key="4">
    <source>
        <dbReference type="Proteomes" id="UP000056968"/>
    </source>
</evidence>
<keyword evidence="3" id="KW-0614">Plasmid</keyword>
<dbReference type="RefSeq" id="WP_019053956.1">
    <property type="nucleotide sequence ID" value="NZ_CP013267.1"/>
</dbReference>
<feature type="chain" id="PRO_5006611996" description="EexN family lipoprotein" evidence="2">
    <location>
        <begin position="21"/>
        <end position="80"/>
    </location>
</feature>
<evidence type="ECO:0000256" key="1">
    <source>
        <dbReference type="SAM" id="MobiDB-lite"/>
    </source>
</evidence>
<dbReference type="EMBL" id="CP013267">
    <property type="protein sequence ID" value="ALR23176.1"/>
    <property type="molecule type" value="Genomic_DNA"/>
</dbReference>
<feature type="region of interest" description="Disordered" evidence="1">
    <location>
        <begin position="60"/>
        <end position="80"/>
    </location>
</feature>
<dbReference type="InterPro" id="IPR047937">
    <property type="entry name" value="Eex_IncN-like"/>
</dbReference>
<evidence type="ECO:0000313" key="3">
    <source>
        <dbReference type="EMBL" id="ALR23176.1"/>
    </source>
</evidence>
<evidence type="ECO:0000256" key="2">
    <source>
        <dbReference type="SAM" id="SignalP"/>
    </source>
</evidence>
<organism evidence="3 4">
    <name type="scientific">Sphingobium baderi</name>
    <dbReference type="NCBI Taxonomy" id="1332080"/>
    <lineage>
        <taxon>Bacteria</taxon>
        <taxon>Pseudomonadati</taxon>
        <taxon>Pseudomonadota</taxon>
        <taxon>Alphaproteobacteria</taxon>
        <taxon>Sphingomonadales</taxon>
        <taxon>Sphingomonadaceae</taxon>
        <taxon>Sphingobium</taxon>
    </lineage>
</organism>
<keyword evidence="4" id="KW-1185">Reference proteome</keyword>
<evidence type="ECO:0008006" key="5">
    <source>
        <dbReference type="Google" id="ProtNLM"/>
    </source>
</evidence>
<keyword evidence="2" id="KW-0732">Signal</keyword>
<feature type="signal peptide" evidence="2">
    <location>
        <begin position="1"/>
        <end position="20"/>
    </location>
</feature>
<reference evidence="3 4" key="1">
    <citation type="submission" date="2015-11" db="EMBL/GenBank/DDBJ databases">
        <title>A Two-component Flavoprotein Monooxygenase System MeaXY Responsible for para-Hydroxylation of 2-Methyl-6-ethylaniline and 2,6-Diethylaniline in Sphingobium baderi DE-13.</title>
        <authorList>
            <person name="Cheng M."/>
            <person name="Meng Q."/>
            <person name="Yang Y."/>
            <person name="Chu C."/>
            <person name="Yan X."/>
            <person name="He J."/>
            <person name="Li S."/>
        </authorList>
    </citation>
    <scope>NUCLEOTIDE SEQUENCE [LARGE SCALE GENOMIC DNA]</scope>
    <source>
        <strain evidence="3 4">DE-13</strain>
        <plasmid evidence="4">Plasmid pDE3</plasmid>
    </source>
</reference>
<protein>
    <recommendedName>
        <fullName evidence="5">EexN family lipoprotein</fullName>
    </recommendedName>
</protein>
<gene>
    <name evidence="3" type="ORF">ATN00_22020</name>
</gene>
<name>A0A0S3F6V8_9SPHN</name>
<dbReference type="Proteomes" id="UP000056968">
    <property type="component" value="Plasmid pDE3"/>
</dbReference>